<dbReference type="PANTHER" id="PTHR36766:SF64">
    <property type="entry name" value="OS12G0206100 PROTEIN"/>
    <property type="match status" value="1"/>
</dbReference>
<proteinExistence type="predicted"/>
<dbReference type="FunFam" id="3.40.50.300:FF:001091">
    <property type="entry name" value="Probable disease resistance protein At1g61300"/>
    <property type="match status" value="1"/>
</dbReference>
<name>A0A834Z7I3_TETSI</name>
<evidence type="ECO:0000313" key="3">
    <source>
        <dbReference type="EMBL" id="KAF8400755.1"/>
    </source>
</evidence>
<dbReference type="PANTHER" id="PTHR36766">
    <property type="entry name" value="PLANT BROAD-SPECTRUM MILDEW RESISTANCE PROTEIN RPW8"/>
    <property type="match status" value="1"/>
</dbReference>
<dbReference type="InterPro" id="IPR002182">
    <property type="entry name" value="NB-ARC"/>
</dbReference>
<dbReference type="Proteomes" id="UP000655225">
    <property type="component" value="Unassembled WGS sequence"/>
</dbReference>
<dbReference type="GO" id="GO:0043531">
    <property type="term" value="F:ADP binding"/>
    <property type="evidence" value="ECO:0007669"/>
    <property type="project" value="InterPro"/>
</dbReference>
<reference evidence="3 4" key="1">
    <citation type="submission" date="2020-04" db="EMBL/GenBank/DDBJ databases">
        <title>Plant Genome Project.</title>
        <authorList>
            <person name="Zhang R.-G."/>
        </authorList>
    </citation>
    <scope>NUCLEOTIDE SEQUENCE [LARGE SCALE GENOMIC DNA]</scope>
    <source>
        <strain evidence="3">YNK0</strain>
        <tissue evidence="3">Leaf</tissue>
    </source>
</reference>
<dbReference type="OMA" id="EVVIWIV"/>
<keyword evidence="1" id="KW-0611">Plant defense</keyword>
<dbReference type="GO" id="GO:0006952">
    <property type="term" value="P:defense response"/>
    <property type="evidence" value="ECO:0007669"/>
    <property type="project" value="UniProtKB-KW"/>
</dbReference>
<evidence type="ECO:0000256" key="1">
    <source>
        <dbReference type="ARBA" id="ARBA00022821"/>
    </source>
</evidence>
<protein>
    <recommendedName>
        <fullName evidence="2">AAA+ ATPase domain-containing protein</fullName>
    </recommendedName>
</protein>
<evidence type="ECO:0000259" key="2">
    <source>
        <dbReference type="SMART" id="SM00382"/>
    </source>
</evidence>
<dbReference type="Pfam" id="PF00931">
    <property type="entry name" value="NB-ARC"/>
    <property type="match status" value="1"/>
</dbReference>
<dbReference type="SMART" id="SM00382">
    <property type="entry name" value="AAA"/>
    <property type="match status" value="1"/>
</dbReference>
<dbReference type="EMBL" id="JABCRI010000009">
    <property type="protein sequence ID" value="KAF8400755.1"/>
    <property type="molecule type" value="Genomic_DNA"/>
</dbReference>
<keyword evidence="4" id="KW-1185">Reference proteome</keyword>
<sequence length="183" mass="20979">MMPNGSTVGMDLMFEKVWRCLGDEQVGIMGLYGMGGVGKTTLLKKINNEFLKTTHDFDLVIWVVVSKDSNVGKIQKDVGFKLELSWSENVSRDSRASDIFSVLRRKKFVLLLDDIWEAVDLLNIGIPLPDDQNKSKVVFTTRSEDVCGHMEAHKKIRVQCLMREEAWDLFRRKPSIRILKYPS</sequence>
<dbReference type="InterPro" id="IPR027417">
    <property type="entry name" value="P-loop_NTPase"/>
</dbReference>
<feature type="domain" description="AAA+ ATPase" evidence="2">
    <location>
        <begin position="25"/>
        <end position="166"/>
    </location>
</feature>
<dbReference type="SUPFAM" id="SSF52540">
    <property type="entry name" value="P-loop containing nucleoside triphosphate hydrolases"/>
    <property type="match status" value="1"/>
</dbReference>
<organism evidence="3 4">
    <name type="scientific">Tetracentron sinense</name>
    <name type="common">Spur-leaf</name>
    <dbReference type="NCBI Taxonomy" id="13715"/>
    <lineage>
        <taxon>Eukaryota</taxon>
        <taxon>Viridiplantae</taxon>
        <taxon>Streptophyta</taxon>
        <taxon>Embryophyta</taxon>
        <taxon>Tracheophyta</taxon>
        <taxon>Spermatophyta</taxon>
        <taxon>Magnoliopsida</taxon>
        <taxon>Trochodendrales</taxon>
        <taxon>Trochodendraceae</taxon>
        <taxon>Tetracentron</taxon>
    </lineage>
</organism>
<comment type="caution">
    <text evidence="3">The sequence shown here is derived from an EMBL/GenBank/DDBJ whole genome shotgun (WGS) entry which is preliminary data.</text>
</comment>
<dbReference type="PRINTS" id="PR00364">
    <property type="entry name" value="DISEASERSIST"/>
</dbReference>
<gene>
    <name evidence="3" type="ORF">HHK36_014055</name>
</gene>
<dbReference type="Gene3D" id="3.40.50.300">
    <property type="entry name" value="P-loop containing nucleotide triphosphate hydrolases"/>
    <property type="match status" value="1"/>
</dbReference>
<dbReference type="AlphaFoldDB" id="A0A834Z7I3"/>
<accession>A0A834Z7I3</accession>
<dbReference type="OrthoDB" id="664960at2759"/>
<evidence type="ECO:0000313" key="4">
    <source>
        <dbReference type="Proteomes" id="UP000655225"/>
    </source>
</evidence>
<dbReference type="InterPro" id="IPR003593">
    <property type="entry name" value="AAA+_ATPase"/>
</dbReference>